<dbReference type="GO" id="GO:0008270">
    <property type="term" value="F:zinc ion binding"/>
    <property type="evidence" value="ECO:0007669"/>
    <property type="project" value="InterPro"/>
</dbReference>
<feature type="non-terminal residue" evidence="1">
    <location>
        <position position="165"/>
    </location>
</feature>
<dbReference type="EMBL" id="GL439247">
    <property type="protein sequence ID" value="EFN67609.1"/>
    <property type="molecule type" value="Genomic_DNA"/>
</dbReference>
<proteinExistence type="predicted"/>
<reference evidence="1 2" key="1">
    <citation type="journal article" date="2010" name="Science">
        <title>Genomic comparison of the ants Camponotus floridanus and Harpegnathos saltator.</title>
        <authorList>
            <person name="Bonasio R."/>
            <person name="Zhang G."/>
            <person name="Ye C."/>
            <person name="Mutti N.S."/>
            <person name="Fang X."/>
            <person name="Qin N."/>
            <person name="Donahue G."/>
            <person name="Yang P."/>
            <person name="Li Q."/>
            <person name="Li C."/>
            <person name="Zhang P."/>
            <person name="Huang Z."/>
            <person name="Berger S.L."/>
            <person name="Reinberg D."/>
            <person name="Wang J."/>
            <person name="Liebig J."/>
        </authorList>
    </citation>
    <scope>NUCLEOTIDE SEQUENCE [LARGE SCALE GENOMIC DNA]</scope>
    <source>
        <strain evidence="2">C129</strain>
    </source>
</reference>
<evidence type="ECO:0000313" key="1">
    <source>
        <dbReference type="EMBL" id="EFN67609.1"/>
    </source>
</evidence>
<accession>E2AG30</accession>
<dbReference type="OMA" id="RITIGWF"/>
<dbReference type="Proteomes" id="UP000000311">
    <property type="component" value="Unassembled WGS sequence"/>
</dbReference>
<evidence type="ECO:0000313" key="2">
    <source>
        <dbReference type="Proteomes" id="UP000000311"/>
    </source>
</evidence>
<organism evidence="2">
    <name type="scientific">Camponotus floridanus</name>
    <name type="common">Florida carpenter ant</name>
    <dbReference type="NCBI Taxonomy" id="104421"/>
    <lineage>
        <taxon>Eukaryota</taxon>
        <taxon>Metazoa</taxon>
        <taxon>Ecdysozoa</taxon>
        <taxon>Arthropoda</taxon>
        <taxon>Hexapoda</taxon>
        <taxon>Insecta</taxon>
        <taxon>Pterygota</taxon>
        <taxon>Neoptera</taxon>
        <taxon>Endopterygota</taxon>
        <taxon>Hymenoptera</taxon>
        <taxon>Apocrita</taxon>
        <taxon>Aculeata</taxon>
        <taxon>Formicoidea</taxon>
        <taxon>Formicidae</taxon>
        <taxon>Formicinae</taxon>
        <taxon>Camponotus</taxon>
    </lineage>
</organism>
<dbReference type="OrthoDB" id="7555308at2759"/>
<dbReference type="InParanoid" id="E2AG30"/>
<dbReference type="InterPro" id="IPR036875">
    <property type="entry name" value="Znf_CCHC_sf"/>
</dbReference>
<sequence>REAMNGGFMIEVAGSDKDAKADLLASKLREVVNREGVKISRPVMMAELRVRDIDRSISIGEIQDALANIGQCNPMAIQVGTIRRVPNGLGTLWVKCPLVSANKMTTAGRVKIGWTSLRVERLIERPLQCFKCLEGDHVAQRCPNKTDHSGRCYRYGEEGHISRTC</sequence>
<name>E2AG30_CAMFO</name>
<dbReference type="Gene3D" id="4.10.60.10">
    <property type="entry name" value="Zinc finger, CCHC-type"/>
    <property type="match status" value="1"/>
</dbReference>
<dbReference type="GO" id="GO:0003676">
    <property type="term" value="F:nucleic acid binding"/>
    <property type="evidence" value="ECO:0007669"/>
    <property type="project" value="InterPro"/>
</dbReference>
<evidence type="ECO:0008006" key="3">
    <source>
        <dbReference type="Google" id="ProtNLM"/>
    </source>
</evidence>
<protein>
    <recommendedName>
        <fullName evidence="3">CCHC-type domain-containing protein</fullName>
    </recommendedName>
</protein>
<dbReference type="AlphaFoldDB" id="E2AG30"/>
<dbReference type="SUPFAM" id="SSF57756">
    <property type="entry name" value="Retrovirus zinc finger-like domains"/>
    <property type="match status" value="1"/>
</dbReference>
<gene>
    <name evidence="1" type="ORF">EAG_08159</name>
</gene>
<keyword evidence="2" id="KW-1185">Reference proteome</keyword>
<feature type="non-terminal residue" evidence="1">
    <location>
        <position position="1"/>
    </location>
</feature>